<evidence type="ECO:0000256" key="1">
    <source>
        <dbReference type="ARBA" id="ARBA00022729"/>
    </source>
</evidence>
<gene>
    <name evidence="3" type="ORF">SAMN05444354_101144</name>
</gene>
<evidence type="ECO:0000313" key="3">
    <source>
        <dbReference type="EMBL" id="SEK26704.1"/>
    </source>
</evidence>
<keyword evidence="4" id="KW-1185">Reference proteome</keyword>
<evidence type="ECO:0000313" key="4">
    <source>
        <dbReference type="Proteomes" id="UP000182719"/>
    </source>
</evidence>
<evidence type="ECO:0000259" key="2">
    <source>
        <dbReference type="Pfam" id="PF13778"/>
    </source>
</evidence>
<protein>
    <recommendedName>
        <fullName evidence="2">DUF4174 domain-containing protein</fullName>
    </recommendedName>
</protein>
<accession>A0A1H7FLP0</accession>
<reference evidence="4" key="1">
    <citation type="submission" date="2016-10" db="EMBL/GenBank/DDBJ databases">
        <authorList>
            <person name="Varghese N."/>
            <person name="Submissions S."/>
        </authorList>
    </citation>
    <scope>NUCLEOTIDE SEQUENCE [LARGE SCALE GENOMIC DNA]</scope>
    <source>
        <strain evidence="4">DSM 17044</strain>
    </source>
</reference>
<dbReference type="OrthoDB" id="5893017at2"/>
<organism evidence="3 4">
    <name type="scientific">Stigmatella aurantiaca</name>
    <dbReference type="NCBI Taxonomy" id="41"/>
    <lineage>
        <taxon>Bacteria</taxon>
        <taxon>Pseudomonadati</taxon>
        <taxon>Myxococcota</taxon>
        <taxon>Myxococcia</taxon>
        <taxon>Myxococcales</taxon>
        <taxon>Cystobacterineae</taxon>
        <taxon>Archangiaceae</taxon>
        <taxon>Stigmatella</taxon>
    </lineage>
</organism>
<sequence>MLTLLLLELLMTAPLTVEGPGVPEGVETLDGLRWKQRVLLLFPGEPGGAWQAQLQGLERARPELAERDVLVLIVGAKEGKDARLPDEREARARWKVAPGKGAAVLIGKDGGEKWRSPLPAPWEEMFSVIDAMPMRKQEQGG</sequence>
<dbReference type="InterPro" id="IPR025232">
    <property type="entry name" value="DUF4174"/>
</dbReference>
<dbReference type="Proteomes" id="UP000182719">
    <property type="component" value="Unassembled WGS sequence"/>
</dbReference>
<dbReference type="AlphaFoldDB" id="A0A1H7FLP0"/>
<keyword evidence="1" id="KW-0732">Signal</keyword>
<feature type="domain" description="DUF4174" evidence="2">
    <location>
        <begin position="29"/>
        <end position="138"/>
    </location>
</feature>
<dbReference type="RefSeq" id="WP_083422961.1">
    <property type="nucleotide sequence ID" value="NZ_FOAP01000001.1"/>
</dbReference>
<name>A0A1H7FLP0_STIAU</name>
<proteinExistence type="predicted"/>
<dbReference type="Pfam" id="PF13778">
    <property type="entry name" value="DUF4174"/>
    <property type="match status" value="1"/>
</dbReference>
<dbReference type="EMBL" id="FOAP01000001">
    <property type="protein sequence ID" value="SEK26704.1"/>
    <property type="molecule type" value="Genomic_DNA"/>
</dbReference>